<dbReference type="EMBL" id="CP011055">
    <property type="protein sequence ID" value="AKA74153.1"/>
    <property type="molecule type" value="Genomic_DNA"/>
</dbReference>
<evidence type="ECO:0000313" key="15">
    <source>
        <dbReference type="EMBL" id="AZF73872.1"/>
    </source>
</evidence>
<dbReference type="RefSeq" id="WP_009992351.1">
    <property type="nucleotide sequence ID" value="NZ_CP011055.2"/>
</dbReference>
<evidence type="ECO:0000313" key="21">
    <source>
        <dbReference type="Proteomes" id="UP000033085"/>
    </source>
</evidence>
<keyword evidence="3" id="KW-0032">Aminotransferase</keyword>
<dbReference type="EMBL" id="CP011056">
    <property type="protein sequence ID" value="AKA76851.1"/>
    <property type="molecule type" value="Genomic_DNA"/>
</dbReference>
<evidence type="ECO:0000313" key="28">
    <source>
        <dbReference type="Proteomes" id="UP000278715"/>
    </source>
</evidence>
<dbReference type="InterPro" id="IPR006223">
    <property type="entry name" value="GcvT"/>
</dbReference>
<evidence type="ECO:0000313" key="16">
    <source>
        <dbReference type="EMBL" id="AZF76495.1"/>
    </source>
</evidence>
<evidence type="ECO:0000313" key="11">
    <source>
        <dbReference type="EMBL" id="AKA76851.1"/>
    </source>
</evidence>
<dbReference type="Pfam" id="PF01571">
    <property type="entry name" value="GCV_T"/>
    <property type="match status" value="1"/>
</dbReference>
<dbReference type="PANTHER" id="PTHR43757">
    <property type="entry name" value="AMINOMETHYLTRANSFERASE"/>
    <property type="match status" value="1"/>
</dbReference>
<dbReference type="EMBL" id="CP033237">
    <property type="protein sequence ID" value="AZF73872.1"/>
    <property type="molecule type" value="Genomic_DNA"/>
</dbReference>
<dbReference type="Proteomes" id="UP000282269">
    <property type="component" value="Chromosome"/>
</dbReference>
<dbReference type="EMBL" id="CP033239">
    <property type="protein sequence ID" value="AZF79104.1"/>
    <property type="molecule type" value="Genomic_DNA"/>
</dbReference>
<keyword evidence="12" id="KW-0489">Methyltransferase</keyword>
<dbReference type="PANTHER" id="PTHR43757:SF2">
    <property type="entry name" value="AMINOMETHYLTRANSFERASE, MITOCHONDRIAL"/>
    <property type="match status" value="1"/>
</dbReference>
<evidence type="ECO:0000313" key="14">
    <source>
        <dbReference type="EMBL" id="AZF71252.1"/>
    </source>
</evidence>
<dbReference type="InterPro" id="IPR013977">
    <property type="entry name" value="GcvT_C"/>
</dbReference>
<dbReference type="EMBL" id="CP033241">
    <property type="protein sequence ID" value="AZF84284.1"/>
    <property type="molecule type" value="Genomic_DNA"/>
</dbReference>
<dbReference type="EMBL" id="CP033240">
    <property type="protein sequence ID" value="AZF81708.1"/>
    <property type="molecule type" value="Genomic_DNA"/>
</dbReference>
<evidence type="ECO:0000313" key="23">
    <source>
        <dbReference type="Proteomes" id="UP000267993"/>
    </source>
</evidence>
<dbReference type="InterPro" id="IPR028896">
    <property type="entry name" value="GcvT/YgfZ/DmdA"/>
</dbReference>
<evidence type="ECO:0000313" key="19">
    <source>
        <dbReference type="EMBL" id="AZF84284.1"/>
    </source>
</evidence>
<comment type="similarity">
    <text evidence="1">Belongs to the GcvT family.</text>
</comment>
<accession>A0A0E3MGN5</accession>
<evidence type="ECO:0000313" key="26">
    <source>
        <dbReference type="Proteomes" id="UP000273443"/>
    </source>
</evidence>
<dbReference type="GO" id="GO:0008483">
    <property type="term" value="F:transaminase activity"/>
    <property type="evidence" value="ECO:0007669"/>
    <property type="project" value="UniProtKB-KW"/>
</dbReference>
<proteinExistence type="inferred from homology"/>
<dbReference type="Proteomes" id="UP000033106">
    <property type="component" value="Chromosome"/>
</dbReference>
<dbReference type="GO" id="GO:0004047">
    <property type="term" value="F:aminomethyltransferase activity"/>
    <property type="evidence" value="ECO:0007669"/>
    <property type="project" value="UniProtKB-EC"/>
</dbReference>
<dbReference type="Pfam" id="PF08669">
    <property type="entry name" value="GCV_T_C"/>
    <property type="match status" value="1"/>
</dbReference>
<evidence type="ECO:0000256" key="2">
    <source>
        <dbReference type="ARBA" id="ARBA00012616"/>
    </source>
</evidence>
<feature type="domain" description="Aminomethyltransferase C-terminal" evidence="9">
    <location>
        <begin position="268"/>
        <end position="345"/>
    </location>
</feature>
<dbReference type="KEGG" id="ssol:SULB_1932"/>
<dbReference type="Gene3D" id="3.30.1360.120">
    <property type="entry name" value="Probable tRNA modification gtpase trme, domain 1"/>
    <property type="match status" value="1"/>
</dbReference>
<dbReference type="EC" id="2.1.2.10" evidence="2"/>
<dbReference type="InterPro" id="IPR029043">
    <property type="entry name" value="GcvT/YgfZ_C"/>
</dbReference>
<dbReference type="GO" id="GO:0008168">
    <property type="term" value="F:methyltransferase activity"/>
    <property type="evidence" value="ECO:0007669"/>
    <property type="project" value="UniProtKB-KW"/>
</dbReference>
<comment type="catalytic activity">
    <reaction evidence="6">
        <text>N(6)-[(R)-S(8)-aminomethyldihydrolipoyl]-L-lysyl-[protein] + (6S)-5,6,7,8-tetrahydrofolate = N(6)-[(R)-dihydrolipoyl]-L-lysyl-[protein] + (6R)-5,10-methylene-5,6,7,8-tetrahydrofolate + NH4(+)</text>
        <dbReference type="Rhea" id="RHEA:16945"/>
        <dbReference type="Rhea" id="RHEA-COMP:10475"/>
        <dbReference type="Rhea" id="RHEA-COMP:10492"/>
        <dbReference type="ChEBI" id="CHEBI:15636"/>
        <dbReference type="ChEBI" id="CHEBI:28938"/>
        <dbReference type="ChEBI" id="CHEBI:57453"/>
        <dbReference type="ChEBI" id="CHEBI:83100"/>
        <dbReference type="ChEBI" id="CHEBI:83143"/>
        <dbReference type="EC" id="2.1.2.10"/>
    </reaction>
</comment>
<dbReference type="EMBL" id="CP033235">
    <property type="protein sequence ID" value="AZF68632.1"/>
    <property type="molecule type" value="Genomic_DNA"/>
</dbReference>
<dbReference type="Gene3D" id="4.10.1250.10">
    <property type="entry name" value="Aminomethyltransferase fragment"/>
    <property type="match status" value="1"/>
</dbReference>
<evidence type="ECO:0000313" key="20">
    <source>
        <dbReference type="Proteomes" id="UP000033057"/>
    </source>
</evidence>
<reference evidence="12" key="3">
    <citation type="submission" date="2018-10" db="EMBL/GenBank/DDBJ databases">
        <authorList>
            <person name="McCarthy S."/>
            <person name="Gradnigo J."/>
            <person name="Johnson T."/>
            <person name="Payne S."/>
            <person name="Lipzen A."/>
            <person name="Schackwitz W."/>
            <person name="Martin J."/>
            <person name="Moriyama E."/>
            <person name="Blum P."/>
        </authorList>
    </citation>
    <scope>NUCLEOTIDE SEQUENCE</scope>
    <source>
        <strain evidence="10">SARC-B</strain>
        <strain evidence="11">SARC-C</strain>
        <strain evidence="12">SULA</strain>
    </source>
</reference>
<sequence length="346" mass="39766">MFVSPFHDVEEKLGANFGEFAGWEMPMSFTSYAEEHMCVRNSVAFFNLSHMGRLRVKGNPREFEMLVAKEVNKANSGIMIGPTAFLNDKAGFKDDVMVYKVSENEWLIVTNAINREKIVNWIKSNSNLDVEDLTFKYGMIAIQGRKLEEILGKNELKQLEFKLNTRFMGYDVFLISRSGWTGENGLEVWVTLDVGRQLMMDLVKIGIKPAGLIARDSLRQEMGFVLYGEDIDETITPVEARYWVFSLEKDFIGKDSLVERIRSGIDKVRIGFKMRKGERTIPRHQSKIYSIGNEVGYVTSSTFSPYLNRVIGMGYVNPKYFYLGYSLTVEIRGKQYDIKIDEFPFI</sequence>
<evidence type="ECO:0000256" key="1">
    <source>
        <dbReference type="ARBA" id="ARBA00008609"/>
    </source>
</evidence>
<dbReference type="Proteomes" id="UP000269431">
    <property type="component" value="Chromosome"/>
</dbReference>
<dbReference type="Gene3D" id="3.30.70.1400">
    <property type="entry name" value="Aminomethyltransferase beta-barrel domains"/>
    <property type="match status" value="1"/>
</dbReference>
<reference evidence="20 21" key="1">
    <citation type="journal article" date="2015" name="Genome Announc.">
        <title>Complete Genome Sequence of Sulfolobus solfataricus Strain 98/2 and Evolved Derivatives.</title>
        <authorList>
            <person name="McCarthy S."/>
            <person name="Gradnigo J."/>
            <person name="Johnson T."/>
            <person name="Payne S."/>
            <person name="Lipzen A."/>
            <person name="Martin J."/>
            <person name="Schackwitz W."/>
            <person name="Moriyama E."/>
            <person name="Blum P."/>
        </authorList>
    </citation>
    <scope>NUCLEOTIDE SEQUENCE [LARGE SCALE GENOMIC DNA]</scope>
    <source>
        <strain evidence="20">98/2 SULC</strain>
        <strain evidence="10">SARC-B</strain>
        <strain evidence="11">SARC-C</strain>
        <strain evidence="12 22">SULA</strain>
        <strain evidence="21">SULB</strain>
    </source>
</reference>
<dbReference type="InterPro" id="IPR027266">
    <property type="entry name" value="TrmE/GcvT-like"/>
</dbReference>
<evidence type="ECO:0000256" key="6">
    <source>
        <dbReference type="ARBA" id="ARBA00047665"/>
    </source>
</evidence>
<dbReference type="GO" id="GO:0005960">
    <property type="term" value="C:glycine cleavage complex"/>
    <property type="evidence" value="ECO:0007669"/>
    <property type="project" value="InterPro"/>
</dbReference>
<dbReference type="PATRIC" id="fig|2287.6.peg.1984"/>
<evidence type="ECO:0000256" key="7">
    <source>
        <dbReference type="PIRSR" id="PIRSR006487-1"/>
    </source>
</evidence>
<dbReference type="NCBIfam" id="TIGR00528">
    <property type="entry name" value="gcvT"/>
    <property type="match status" value="1"/>
</dbReference>
<dbReference type="Gene3D" id="2.40.30.110">
    <property type="entry name" value="Aminomethyltransferase beta-barrel domains"/>
    <property type="match status" value="1"/>
</dbReference>
<evidence type="ECO:0000256" key="5">
    <source>
        <dbReference type="ARBA" id="ARBA00031395"/>
    </source>
</evidence>
<dbReference type="PIRSF" id="PIRSF006487">
    <property type="entry name" value="GcvT"/>
    <property type="match status" value="1"/>
</dbReference>
<dbReference type="AlphaFoldDB" id="A0A0E3MGN5"/>
<evidence type="ECO:0000313" key="17">
    <source>
        <dbReference type="EMBL" id="AZF79104.1"/>
    </source>
</evidence>
<evidence type="ECO:0000313" key="12">
    <source>
        <dbReference type="EMBL" id="AKA79544.1"/>
    </source>
</evidence>
<protein>
    <recommendedName>
        <fullName evidence="2">aminomethyltransferase</fullName>
        <ecNumber evidence="2">2.1.2.10</ecNumber>
    </recommendedName>
    <alternativeName>
        <fullName evidence="5">Glycine cleavage system T protein</fullName>
    </alternativeName>
</protein>
<evidence type="ECO:0000313" key="29">
    <source>
        <dbReference type="Proteomes" id="UP000282269"/>
    </source>
</evidence>
<dbReference type="InterPro" id="IPR006222">
    <property type="entry name" value="GCVT_N"/>
</dbReference>
<evidence type="ECO:0000259" key="9">
    <source>
        <dbReference type="Pfam" id="PF08669"/>
    </source>
</evidence>
<evidence type="ECO:0000313" key="22">
    <source>
        <dbReference type="Proteomes" id="UP000033106"/>
    </source>
</evidence>
<dbReference type="EMBL" id="CP033236">
    <property type="protein sequence ID" value="AZF71252.1"/>
    <property type="molecule type" value="Genomic_DNA"/>
</dbReference>
<dbReference type="SUPFAM" id="SSF101790">
    <property type="entry name" value="Aminomethyltransferase beta-barrel domain"/>
    <property type="match status" value="1"/>
</dbReference>
<feature type="binding site" evidence="7">
    <location>
        <position position="187"/>
    </location>
    <ligand>
        <name>substrate</name>
    </ligand>
</feature>
<evidence type="ECO:0000313" key="13">
    <source>
        <dbReference type="EMBL" id="AZF68632.1"/>
    </source>
</evidence>
<evidence type="ECO:0000313" key="24">
    <source>
        <dbReference type="Proteomes" id="UP000269431"/>
    </source>
</evidence>
<reference evidence="23 24" key="2">
    <citation type="journal article" date="2018" name="Proc. Natl. Acad. Sci. U.S.A.">
        <title>Nonmutational mechanism of inheritance in the Archaeon Sulfolobus solfataricus.</title>
        <authorList>
            <person name="Payne S."/>
            <person name="McCarthy S."/>
            <person name="Johnson T."/>
            <person name="North E."/>
            <person name="Blum P."/>
        </authorList>
    </citation>
    <scope>NUCLEOTIDE SEQUENCE [LARGE SCALE GENOMIC DNA]</scope>
    <source>
        <strain evidence="14 23">SARC-H</strain>
        <strain evidence="15 27">SARC-I</strain>
        <strain evidence="17 28">SARC-N</strain>
        <strain evidence="18 29">SARC-O</strain>
        <strain evidence="19 24">SUL120</strain>
        <strain evidence="13 25">SULG</strain>
        <strain evidence="16 26">SULM</strain>
    </source>
</reference>
<evidence type="ECO:0000313" key="10">
    <source>
        <dbReference type="EMBL" id="AKA74153.1"/>
    </source>
</evidence>
<gene>
    <name evidence="12" type="primary">gcvT</name>
    <name evidence="12" type="ORF">SULA_1931</name>
    <name evidence="10" type="ORF">SULB_1932</name>
    <name evidence="11" type="ORF">SULC_1930</name>
    <name evidence="13" type="ORF">SULG_09710</name>
    <name evidence="14" type="ORF">SULH_09710</name>
    <name evidence="15" type="ORF">SULI_09710</name>
    <name evidence="16" type="ORF">SULM_09700</name>
    <name evidence="17" type="ORF">SULN_09700</name>
    <name evidence="18" type="ORF">SULO_09710</name>
    <name evidence="19" type="ORF">SULZ_09635</name>
</gene>
<evidence type="ECO:0000259" key="8">
    <source>
        <dbReference type="Pfam" id="PF01571"/>
    </source>
</evidence>
<dbReference type="GeneID" id="44129849"/>
<dbReference type="NCBIfam" id="NF001567">
    <property type="entry name" value="PRK00389.1"/>
    <property type="match status" value="1"/>
</dbReference>
<dbReference type="KEGG" id="ssoa:SULA_1931"/>
<dbReference type="GO" id="GO:0032259">
    <property type="term" value="P:methylation"/>
    <property type="evidence" value="ECO:0007669"/>
    <property type="project" value="UniProtKB-KW"/>
</dbReference>
<dbReference type="EMBL" id="CP011057">
    <property type="protein sequence ID" value="AKA79544.1"/>
    <property type="molecule type" value="Genomic_DNA"/>
</dbReference>
<dbReference type="KEGG" id="ssof:SULC_1930"/>
<dbReference type="Proteomes" id="UP000273194">
    <property type="component" value="Chromosome"/>
</dbReference>
<feature type="domain" description="GCVT N-terminal" evidence="8">
    <location>
        <begin position="6"/>
        <end position="242"/>
    </location>
</feature>
<dbReference type="SUPFAM" id="SSF103025">
    <property type="entry name" value="Folate-binding domain"/>
    <property type="match status" value="1"/>
</dbReference>
<evidence type="ECO:0000256" key="3">
    <source>
        <dbReference type="ARBA" id="ARBA00022576"/>
    </source>
</evidence>
<keyword evidence="4 12" id="KW-0808">Transferase</keyword>
<dbReference type="Proteomes" id="UP000275843">
    <property type="component" value="Chromosome"/>
</dbReference>
<dbReference type="GO" id="GO:0006546">
    <property type="term" value="P:glycine catabolic process"/>
    <property type="evidence" value="ECO:0007669"/>
    <property type="project" value="InterPro"/>
</dbReference>
<dbReference type="Proteomes" id="UP000033057">
    <property type="component" value="Chromosome"/>
</dbReference>
<dbReference type="Proteomes" id="UP000278715">
    <property type="component" value="Chromosome"/>
</dbReference>
<evidence type="ECO:0000256" key="4">
    <source>
        <dbReference type="ARBA" id="ARBA00022679"/>
    </source>
</evidence>
<evidence type="ECO:0000313" key="18">
    <source>
        <dbReference type="EMBL" id="AZF81708.1"/>
    </source>
</evidence>
<name>A0A0E3MGN5_SACSO</name>
<organism evidence="12 22">
    <name type="scientific">Saccharolobus solfataricus</name>
    <name type="common">Sulfolobus solfataricus</name>
    <dbReference type="NCBI Taxonomy" id="2287"/>
    <lineage>
        <taxon>Archaea</taxon>
        <taxon>Thermoproteota</taxon>
        <taxon>Thermoprotei</taxon>
        <taxon>Sulfolobales</taxon>
        <taxon>Sulfolobaceae</taxon>
        <taxon>Saccharolobus</taxon>
    </lineage>
</organism>
<dbReference type="Proteomes" id="UP000273443">
    <property type="component" value="Chromosome"/>
</dbReference>
<dbReference type="EMBL" id="CP033238">
    <property type="protein sequence ID" value="AZF76495.1"/>
    <property type="molecule type" value="Genomic_DNA"/>
</dbReference>
<dbReference type="Proteomes" id="UP000033085">
    <property type="component" value="Chromosome"/>
</dbReference>
<dbReference type="Proteomes" id="UP000267993">
    <property type="component" value="Chromosome"/>
</dbReference>
<evidence type="ECO:0000313" key="25">
    <source>
        <dbReference type="Proteomes" id="UP000273194"/>
    </source>
</evidence>
<evidence type="ECO:0000313" key="27">
    <source>
        <dbReference type="Proteomes" id="UP000275843"/>
    </source>
</evidence>